<dbReference type="RefSeq" id="WP_235705183.1">
    <property type="nucleotide sequence ID" value="NZ_JAKGBZ010000033.1"/>
</dbReference>
<dbReference type="PANTHER" id="PTHR36934">
    <property type="entry name" value="BLR0278 PROTEIN"/>
    <property type="match status" value="1"/>
</dbReference>
<proteinExistence type="predicted"/>
<organism evidence="2 3">
    <name type="scientific">Acidiphilium iwatense</name>
    <dbReference type="NCBI Taxonomy" id="768198"/>
    <lineage>
        <taxon>Bacteria</taxon>
        <taxon>Pseudomonadati</taxon>
        <taxon>Pseudomonadota</taxon>
        <taxon>Alphaproteobacteria</taxon>
        <taxon>Acetobacterales</taxon>
        <taxon>Acidocellaceae</taxon>
        <taxon>Acidiphilium</taxon>
    </lineage>
</organism>
<dbReference type="Proteomes" id="UP001521209">
    <property type="component" value="Unassembled WGS sequence"/>
</dbReference>
<gene>
    <name evidence="2" type="ORF">L2A60_14505</name>
</gene>
<keyword evidence="3" id="KW-1185">Reference proteome</keyword>
<evidence type="ECO:0000313" key="2">
    <source>
        <dbReference type="EMBL" id="MCF3947889.1"/>
    </source>
</evidence>
<dbReference type="SUPFAM" id="SSF54637">
    <property type="entry name" value="Thioesterase/thiol ester dehydrase-isomerase"/>
    <property type="match status" value="1"/>
</dbReference>
<feature type="domain" description="Fluoroacetyl-CoA-specific thioesterase-like" evidence="1">
    <location>
        <begin position="16"/>
        <end position="118"/>
    </location>
</feature>
<dbReference type="Pfam" id="PF22636">
    <property type="entry name" value="FlK"/>
    <property type="match status" value="1"/>
</dbReference>
<accession>A0ABS9DYX2</accession>
<name>A0ABS9DYX2_9PROT</name>
<dbReference type="EMBL" id="JAKGBZ010000033">
    <property type="protein sequence ID" value="MCF3947889.1"/>
    <property type="molecule type" value="Genomic_DNA"/>
</dbReference>
<comment type="caution">
    <text evidence="2">The sequence shown here is derived from an EMBL/GenBank/DDBJ whole genome shotgun (WGS) entry which is preliminary data.</text>
</comment>
<reference evidence="2 3" key="1">
    <citation type="submission" date="2022-01" db="EMBL/GenBank/DDBJ databases">
        <authorList>
            <person name="Won M."/>
            <person name="Kim S.-J."/>
            <person name="Kwon S.-W."/>
        </authorList>
    </citation>
    <scope>NUCLEOTIDE SEQUENCE [LARGE SCALE GENOMIC DNA]</scope>
    <source>
        <strain evidence="2 3">KCTC 23505</strain>
    </source>
</reference>
<dbReference type="InterPro" id="IPR029069">
    <property type="entry name" value="HotDog_dom_sf"/>
</dbReference>
<dbReference type="InterPro" id="IPR054485">
    <property type="entry name" value="FlK-like_dom"/>
</dbReference>
<dbReference type="InterPro" id="IPR025540">
    <property type="entry name" value="FlK"/>
</dbReference>
<evidence type="ECO:0000313" key="3">
    <source>
        <dbReference type="Proteomes" id="UP001521209"/>
    </source>
</evidence>
<dbReference type="PANTHER" id="PTHR36934:SF1">
    <property type="entry name" value="THIOESTERASE DOMAIN-CONTAINING PROTEIN"/>
    <property type="match status" value="1"/>
</dbReference>
<dbReference type="PIRSF" id="PIRSF014972">
    <property type="entry name" value="FlK"/>
    <property type="match status" value="1"/>
</dbReference>
<dbReference type="Gene3D" id="3.10.129.10">
    <property type="entry name" value="Hotdog Thioesterase"/>
    <property type="match status" value="1"/>
</dbReference>
<sequence>MRVIPVGTTGSFALTVAPEHLASQFKDAILPPVLATPMMILVMENAALNAIRAYLDPGESAVGSAVCIRHLAATPVGHRVTATAAVTKVAGRRIEFAVSARDEVEEIGNGTHERTVIDVRRLMQRLEAKGRAG</sequence>
<evidence type="ECO:0000259" key="1">
    <source>
        <dbReference type="Pfam" id="PF22636"/>
    </source>
</evidence>
<protein>
    <submittedName>
        <fullName evidence="2">Thioesterase family protein</fullName>
    </submittedName>
</protein>